<evidence type="ECO:0000313" key="2">
    <source>
        <dbReference type="Proteomes" id="UP000683442"/>
    </source>
</evidence>
<dbReference type="RefSeq" id="WP_014576176.1">
    <property type="nucleotide sequence ID" value="NZ_CP076686.1"/>
</dbReference>
<protein>
    <submittedName>
        <fullName evidence="1">Uncharacterized protein</fullName>
    </submittedName>
</protein>
<name>A0ABX8IMU1_9GAMM</name>
<sequence>MTAPTAARRFHGGRRPLDAPDDLLRWYAAGSDGDVFNPGDGGSVFSDLAGTVPANAGEPAGRIVGARGQHHLAAPQDTKRPTYDLDASGRPHLVTASGDLMVSDATLVIKGPMFIVAAVSRSAAAGLPLFRLIKDSGNYAGINNVSSGQRAANVARYASGAVASVLPNIDPWPLDEIEVISAQLIDGAMDVRIGDLELSGLSPFTGGVEATGAGIGLNANSLTSGAAQVMRFYGGAVFYAKPTPRERDEIHQYYRERLGL</sequence>
<proteinExistence type="predicted"/>
<gene>
    <name evidence="1" type="ORF">KQ249_07420</name>
</gene>
<organism evidence="1 2">
    <name type="scientific">Marinobacter adhaerens</name>
    <dbReference type="NCBI Taxonomy" id="1033846"/>
    <lineage>
        <taxon>Bacteria</taxon>
        <taxon>Pseudomonadati</taxon>
        <taxon>Pseudomonadota</taxon>
        <taxon>Gammaproteobacteria</taxon>
        <taxon>Pseudomonadales</taxon>
        <taxon>Marinobacteraceae</taxon>
        <taxon>Marinobacter</taxon>
    </lineage>
</organism>
<keyword evidence="2" id="KW-1185">Reference proteome</keyword>
<evidence type="ECO:0000313" key="1">
    <source>
        <dbReference type="EMBL" id="QWV14413.1"/>
    </source>
</evidence>
<dbReference type="EMBL" id="CP076686">
    <property type="protein sequence ID" value="QWV14413.1"/>
    <property type="molecule type" value="Genomic_DNA"/>
</dbReference>
<dbReference type="Proteomes" id="UP000683442">
    <property type="component" value="Chromosome"/>
</dbReference>
<accession>A0ABX8IMU1</accession>
<reference evidence="1 2" key="1">
    <citation type="submission" date="2021-06" db="EMBL/GenBank/DDBJ databases">
        <title>Microbial metabolic specificity influences pelagic lipid remineralization.</title>
        <authorList>
            <person name="Behrendt L."/>
            <person name="Hunter J.E."/>
            <person name="Alcolombri U."/>
            <person name="Smriga S."/>
            <person name="Mincer T."/>
            <person name="Lowenstein D.P."/>
            <person name="Peaudecerf F.J."/>
            <person name="Fernandez V.I."/>
            <person name="Fredricks H."/>
            <person name="Almblad H."/>
            <person name="Harrison J.J."/>
            <person name="Stocker R."/>
            <person name="Van Mooy B.A.S."/>
        </authorList>
    </citation>
    <scope>NUCLEOTIDE SEQUENCE [LARGE SCALE GENOMIC DNA]</scope>
    <source>
        <strain evidence="1 2">HP15-B</strain>
    </source>
</reference>
<dbReference type="GeneID" id="78559261"/>